<feature type="region of interest" description="Disordered" evidence="1">
    <location>
        <begin position="224"/>
        <end position="253"/>
    </location>
</feature>
<dbReference type="RefSeq" id="WP_155304740.1">
    <property type="nucleotide sequence ID" value="NZ_AP021875.1"/>
</dbReference>
<dbReference type="KEGG" id="dwd:DSCW_32730"/>
<accession>A0A5K7Z2E6</accession>
<evidence type="ECO:0000256" key="1">
    <source>
        <dbReference type="SAM" id="MobiDB-lite"/>
    </source>
</evidence>
<evidence type="ECO:0000313" key="3">
    <source>
        <dbReference type="Proteomes" id="UP000427769"/>
    </source>
</evidence>
<dbReference type="Proteomes" id="UP000427769">
    <property type="component" value="Chromosome"/>
</dbReference>
<sequence length="335" mass="37112">MKIAFANKAERPHWEKTPDGFLRCRARVLAERIMPYDRSELDDPPPGQGLFNMLVTKNEMASSAALRSLEGIPIVAGDHTWLTPELVKNYSVGSVAGTPKLDGDYLVCDLLVTDPETIRAIEAEELPEISAAYMAETIFEPGVFNNATYDALQTELRFNHVALIAEGRGRAGRDVRILNTKGAMKMSHSQHFENGRKKALAAIESKLAAARKDAEGSASLKLVNTRQRSPQERLGFAPTSGAESRRFENAGEAQTQVQRVFARTGSRKCMDPLAESRRITRLMNDSAIERAALAETVAHNRRAHLRRLGFTNQPSGNAAPRHEDLLFLVPQKQQK</sequence>
<evidence type="ECO:0008006" key="4">
    <source>
        <dbReference type="Google" id="ProtNLM"/>
    </source>
</evidence>
<proteinExistence type="predicted"/>
<dbReference type="EMBL" id="AP021875">
    <property type="protein sequence ID" value="BBO75856.1"/>
    <property type="molecule type" value="Genomic_DNA"/>
</dbReference>
<name>A0A5K7Z2E6_9BACT</name>
<reference evidence="2 3" key="1">
    <citation type="submission" date="2019-11" db="EMBL/GenBank/DDBJ databases">
        <title>Comparative genomics of hydrocarbon-degrading Desulfosarcina strains.</title>
        <authorList>
            <person name="Watanabe M."/>
            <person name="Kojima H."/>
            <person name="Fukui M."/>
        </authorList>
    </citation>
    <scope>NUCLEOTIDE SEQUENCE [LARGE SCALE GENOMIC DNA]</scope>
    <source>
        <strain evidence="2 3">PP31</strain>
    </source>
</reference>
<dbReference type="Pfam" id="PF09979">
    <property type="entry name" value="DUF2213"/>
    <property type="match status" value="1"/>
</dbReference>
<keyword evidence="3" id="KW-1185">Reference proteome</keyword>
<evidence type="ECO:0000313" key="2">
    <source>
        <dbReference type="EMBL" id="BBO75856.1"/>
    </source>
</evidence>
<protein>
    <recommendedName>
        <fullName evidence="4">DUF2213 domain-containing protein</fullName>
    </recommendedName>
</protein>
<dbReference type="InterPro" id="IPR016913">
    <property type="entry name" value="UCP029215"/>
</dbReference>
<dbReference type="OrthoDB" id="9813763at2"/>
<dbReference type="AlphaFoldDB" id="A0A5K7Z2E6"/>
<gene>
    <name evidence="2" type="ORF">DSCW_32730</name>
</gene>
<organism evidence="2 3">
    <name type="scientific">Desulfosarcina widdelii</name>
    <dbReference type="NCBI Taxonomy" id="947919"/>
    <lineage>
        <taxon>Bacteria</taxon>
        <taxon>Pseudomonadati</taxon>
        <taxon>Thermodesulfobacteriota</taxon>
        <taxon>Desulfobacteria</taxon>
        <taxon>Desulfobacterales</taxon>
        <taxon>Desulfosarcinaceae</taxon>
        <taxon>Desulfosarcina</taxon>
    </lineage>
</organism>